<dbReference type="InterPro" id="IPR011942">
    <property type="entry name" value="PHA_depoly_arom"/>
</dbReference>
<name>A0A9X2C2D5_9BURK</name>
<sequence length="290" mass="31644">MTAGRDKAGFAGAVEIRRVDVDGQRLRVGVRHGDAGTTPLLIFNGVGANLELVEPFISAMPGVEVVIFDIPGVGGSPTPLLPYRFSSLARLADKLVSRLGYSGQVDVLGVSWGGALAQQFAHQFPQRCRRLVLAATSAGAIMVPGRLSVMLRLVNPRRYRDPAYLDAIGGELYGGGYRRDPRLLRDHGRGIRPPRGRGYAYQLMAGWGWSSLWWLRSLRQPTLVMHGTDDPIIPLVNARILSRLIRRSRLHLVDDGHLFLVSSAREVAPVVRRFLADAGDELADAGSGRP</sequence>
<gene>
    <name evidence="2" type="primary">phaZ</name>
    <name evidence="2" type="ORF">LPC04_28970</name>
</gene>
<reference evidence="2" key="1">
    <citation type="submission" date="2021-11" db="EMBL/GenBank/DDBJ databases">
        <title>BS-T2-15 a new species belonging to the Comamonadaceae family isolated from the soil of a French oak forest.</title>
        <authorList>
            <person name="Mieszkin S."/>
            <person name="Alain K."/>
        </authorList>
    </citation>
    <scope>NUCLEOTIDE SEQUENCE</scope>
    <source>
        <strain evidence="2">BS-T2-15</strain>
    </source>
</reference>
<comment type="caution">
    <text evidence="2">The sequence shown here is derived from an EMBL/GenBank/DDBJ whole genome shotgun (WGS) entry which is preliminary data.</text>
</comment>
<feature type="domain" description="AB hydrolase-1" evidence="1">
    <location>
        <begin position="39"/>
        <end position="260"/>
    </location>
</feature>
<dbReference type="PANTHER" id="PTHR43433:SF5">
    <property type="entry name" value="AB HYDROLASE-1 DOMAIN-CONTAINING PROTEIN"/>
    <property type="match status" value="1"/>
</dbReference>
<evidence type="ECO:0000313" key="3">
    <source>
        <dbReference type="Proteomes" id="UP001139353"/>
    </source>
</evidence>
<protein>
    <submittedName>
        <fullName evidence="2">Poly(3-hydroxyalkanoate) depolymerase</fullName>
    </submittedName>
</protein>
<proteinExistence type="predicted"/>
<dbReference type="Pfam" id="PF00561">
    <property type="entry name" value="Abhydrolase_1"/>
    <property type="match status" value="1"/>
</dbReference>
<dbReference type="GO" id="GO:0046503">
    <property type="term" value="P:glycerolipid catabolic process"/>
    <property type="evidence" value="ECO:0007669"/>
    <property type="project" value="TreeGrafter"/>
</dbReference>
<dbReference type="SUPFAM" id="SSF53474">
    <property type="entry name" value="alpha/beta-Hydrolases"/>
    <property type="match status" value="1"/>
</dbReference>
<dbReference type="Proteomes" id="UP001139353">
    <property type="component" value="Unassembled WGS sequence"/>
</dbReference>
<dbReference type="NCBIfam" id="TIGR02240">
    <property type="entry name" value="PHA_depoly_arom"/>
    <property type="match status" value="1"/>
</dbReference>
<evidence type="ECO:0000313" key="2">
    <source>
        <dbReference type="EMBL" id="MCK9689763.1"/>
    </source>
</evidence>
<dbReference type="InterPro" id="IPR000073">
    <property type="entry name" value="AB_hydrolase_1"/>
</dbReference>
<accession>A0A9X2C2D5</accession>
<keyword evidence="3" id="KW-1185">Reference proteome</keyword>
<dbReference type="InterPro" id="IPR050471">
    <property type="entry name" value="AB_hydrolase"/>
</dbReference>
<evidence type="ECO:0000259" key="1">
    <source>
        <dbReference type="Pfam" id="PF00561"/>
    </source>
</evidence>
<dbReference type="RefSeq" id="WP_275685817.1">
    <property type="nucleotide sequence ID" value="NZ_JAJLJH010000022.1"/>
</dbReference>
<dbReference type="PRINTS" id="PR00111">
    <property type="entry name" value="ABHYDROLASE"/>
</dbReference>
<dbReference type="GO" id="GO:0004806">
    <property type="term" value="F:triacylglycerol lipase activity"/>
    <property type="evidence" value="ECO:0007669"/>
    <property type="project" value="TreeGrafter"/>
</dbReference>
<dbReference type="PANTHER" id="PTHR43433">
    <property type="entry name" value="HYDROLASE, ALPHA/BETA FOLD FAMILY PROTEIN"/>
    <property type="match status" value="1"/>
</dbReference>
<dbReference type="AlphaFoldDB" id="A0A9X2C2D5"/>
<dbReference type="Gene3D" id="3.40.50.1820">
    <property type="entry name" value="alpha/beta hydrolase"/>
    <property type="match status" value="1"/>
</dbReference>
<dbReference type="EMBL" id="JAJLJH010000022">
    <property type="protein sequence ID" value="MCK9689763.1"/>
    <property type="molecule type" value="Genomic_DNA"/>
</dbReference>
<organism evidence="2 3">
    <name type="scientific">Scleromatobacter humisilvae</name>
    <dbReference type="NCBI Taxonomy" id="2897159"/>
    <lineage>
        <taxon>Bacteria</taxon>
        <taxon>Pseudomonadati</taxon>
        <taxon>Pseudomonadota</taxon>
        <taxon>Betaproteobacteria</taxon>
        <taxon>Burkholderiales</taxon>
        <taxon>Sphaerotilaceae</taxon>
        <taxon>Scleromatobacter</taxon>
    </lineage>
</organism>
<dbReference type="InterPro" id="IPR029058">
    <property type="entry name" value="AB_hydrolase_fold"/>
</dbReference>